<dbReference type="AlphaFoldDB" id="A0ABD1LRV5"/>
<organism evidence="1 2">
    <name type="scientific">Flemingia macrophylla</name>
    <dbReference type="NCBI Taxonomy" id="520843"/>
    <lineage>
        <taxon>Eukaryota</taxon>
        <taxon>Viridiplantae</taxon>
        <taxon>Streptophyta</taxon>
        <taxon>Embryophyta</taxon>
        <taxon>Tracheophyta</taxon>
        <taxon>Spermatophyta</taxon>
        <taxon>Magnoliopsida</taxon>
        <taxon>eudicotyledons</taxon>
        <taxon>Gunneridae</taxon>
        <taxon>Pentapetalae</taxon>
        <taxon>rosids</taxon>
        <taxon>fabids</taxon>
        <taxon>Fabales</taxon>
        <taxon>Fabaceae</taxon>
        <taxon>Papilionoideae</taxon>
        <taxon>50 kb inversion clade</taxon>
        <taxon>NPAAA clade</taxon>
        <taxon>indigoferoid/millettioid clade</taxon>
        <taxon>Phaseoleae</taxon>
        <taxon>Flemingia</taxon>
    </lineage>
</organism>
<dbReference type="Proteomes" id="UP001603857">
    <property type="component" value="Unassembled WGS sequence"/>
</dbReference>
<name>A0ABD1LRV5_9FABA</name>
<reference evidence="1 2" key="1">
    <citation type="submission" date="2024-08" db="EMBL/GenBank/DDBJ databases">
        <title>Insights into the chromosomal genome structure of Flemingia macrophylla.</title>
        <authorList>
            <person name="Ding Y."/>
            <person name="Zhao Y."/>
            <person name="Bi W."/>
            <person name="Wu M."/>
            <person name="Zhao G."/>
            <person name="Gong Y."/>
            <person name="Li W."/>
            <person name="Zhang P."/>
        </authorList>
    </citation>
    <scope>NUCLEOTIDE SEQUENCE [LARGE SCALE GENOMIC DNA]</scope>
    <source>
        <strain evidence="1">DYQJB</strain>
        <tissue evidence="1">Leaf</tissue>
    </source>
</reference>
<dbReference type="EMBL" id="JBGMDY010000008">
    <property type="protein sequence ID" value="KAL2326262.1"/>
    <property type="molecule type" value="Genomic_DNA"/>
</dbReference>
<protein>
    <submittedName>
        <fullName evidence="1">Uncharacterized protein</fullName>
    </submittedName>
</protein>
<gene>
    <name evidence="1" type="ORF">Fmac_025320</name>
</gene>
<comment type="caution">
    <text evidence="1">The sequence shown here is derived from an EMBL/GenBank/DDBJ whole genome shotgun (WGS) entry which is preliminary data.</text>
</comment>
<evidence type="ECO:0000313" key="1">
    <source>
        <dbReference type="EMBL" id="KAL2326262.1"/>
    </source>
</evidence>
<sequence>MQEIQMTGRSAACDPIKIPDKGMFSECMPSDMLIWRYIVHPRFSEATLDRHKVPYAWSKRNFLA</sequence>
<evidence type="ECO:0000313" key="2">
    <source>
        <dbReference type="Proteomes" id="UP001603857"/>
    </source>
</evidence>
<accession>A0ABD1LRV5</accession>
<keyword evidence="2" id="KW-1185">Reference proteome</keyword>
<proteinExistence type="predicted"/>